<accession>A0A0E9LUW3</accession>
<dbReference type="InterPro" id="IPR013783">
    <property type="entry name" value="Ig-like_fold"/>
</dbReference>
<proteinExistence type="predicted"/>
<comment type="caution">
    <text evidence="2">The sequence shown here is derived from an EMBL/GenBank/DDBJ whole genome shotgun (WGS) entry which is preliminary data.</text>
</comment>
<evidence type="ECO:0000256" key="1">
    <source>
        <dbReference type="SAM" id="MobiDB-lite"/>
    </source>
</evidence>
<dbReference type="Pfam" id="PF13585">
    <property type="entry name" value="CHU_C"/>
    <property type="match status" value="1"/>
</dbReference>
<dbReference type="Proteomes" id="UP000032900">
    <property type="component" value="Unassembled WGS sequence"/>
</dbReference>
<dbReference type="InterPro" id="IPR026341">
    <property type="entry name" value="T9SS_type_B"/>
</dbReference>
<dbReference type="Gene3D" id="2.60.40.10">
    <property type="entry name" value="Immunoglobulins"/>
    <property type="match status" value="1"/>
</dbReference>
<dbReference type="NCBIfam" id="TIGR04131">
    <property type="entry name" value="Bac_Flav_CTERM"/>
    <property type="match status" value="1"/>
</dbReference>
<dbReference type="AlphaFoldDB" id="A0A0E9LUW3"/>
<dbReference type="EMBL" id="BAZW01000006">
    <property type="protein sequence ID" value="GAO29039.1"/>
    <property type="molecule type" value="Genomic_DNA"/>
</dbReference>
<reference evidence="2 3" key="1">
    <citation type="journal article" date="2015" name="Microbes Environ.">
        <title>Distribution and evolution of nitrogen fixation genes in the phylum bacteroidetes.</title>
        <authorList>
            <person name="Inoue J."/>
            <person name="Oshima K."/>
            <person name="Suda W."/>
            <person name="Sakamoto M."/>
            <person name="Iino T."/>
            <person name="Noda S."/>
            <person name="Hongoh Y."/>
            <person name="Hattori M."/>
            <person name="Ohkuma M."/>
        </authorList>
    </citation>
    <scope>NUCLEOTIDE SEQUENCE [LARGE SCALE GENOMIC DNA]</scope>
    <source>
        <strain evidence="2">JCM 15548</strain>
    </source>
</reference>
<organism evidence="2 3">
    <name type="scientific">Geofilum rubicundum JCM 15548</name>
    <dbReference type="NCBI Taxonomy" id="1236989"/>
    <lineage>
        <taxon>Bacteria</taxon>
        <taxon>Pseudomonadati</taxon>
        <taxon>Bacteroidota</taxon>
        <taxon>Bacteroidia</taxon>
        <taxon>Marinilabiliales</taxon>
        <taxon>Marinilabiliaceae</taxon>
        <taxon>Geofilum</taxon>
    </lineage>
</organism>
<keyword evidence="3" id="KW-1185">Reference proteome</keyword>
<gene>
    <name evidence="2" type="ORF">JCM15548_11194</name>
</gene>
<evidence type="ECO:0000313" key="2">
    <source>
        <dbReference type="EMBL" id="GAO29039.1"/>
    </source>
</evidence>
<name>A0A0E9LUW3_9BACT</name>
<protein>
    <submittedName>
        <fullName evidence="2">Similarity</fullName>
    </submittedName>
</protein>
<evidence type="ECO:0000313" key="3">
    <source>
        <dbReference type="Proteomes" id="UP000032900"/>
    </source>
</evidence>
<dbReference type="STRING" id="1236989.JCM15548_11194"/>
<feature type="region of interest" description="Disordered" evidence="1">
    <location>
        <begin position="306"/>
        <end position="328"/>
    </location>
</feature>
<sequence length="537" mass="57912">MAEIITPDAEFCESGEVTIQIKFGEDFDPQFDAWISISHAGGTNTSSFVENYDPSSNDNNYTYSRTLLLDNLTYSYGELIIRIDKAIDGNGTEYTGQDVGGSTTVTLFKTPSSPFTAGDDIATCGLSATLNATPGTESNSYNWEALAGTSLSDANITNPLFTADEDGTYELTFTQTNGACRVSDQVSVALWGQPSATLSTGSEICGTGDAEIDFELQGYGPWEVHYSYGTETGQFTTSDNNPTQIHTLTGETSFQLLSVTDVNDCSTSYTNEPGTMATVVDLLPTANAGNDREVCGKEVTLSAAEPPIGTGTWSGGGSFGNNNDKNSLFEPDPFTGEVSKTLTWTVENKDCAVSDHLVVTFFEQLADGDISAGEDTLLYQQASYILDATPPPFGVGTWTVIAGSGLISQLNDPKAELTQLDFGQTLLRWTVTNGLCEPVWQEVGITVQGLQNPTGFSPNGDGKNDLFIIPGAEFIENNQLIVFNQQGSVVYKTANYQNNWKGTKQNGEVLPEGYYYYVFSGKGVEIKDYLIIKRSIR</sequence>